<dbReference type="PANTHER" id="PTHR42919:SF20">
    <property type="entry name" value="GCN5-RELATED N-ACETYLTRANSFERASE 10, CHLOROPLASTIC"/>
    <property type="match status" value="1"/>
</dbReference>
<dbReference type="Pfam" id="PF00583">
    <property type="entry name" value="Acetyltransf_1"/>
    <property type="match status" value="1"/>
</dbReference>
<evidence type="ECO:0000259" key="1">
    <source>
        <dbReference type="PROSITE" id="PS51186"/>
    </source>
</evidence>
<dbReference type="Gene3D" id="3.40.630.30">
    <property type="match status" value="1"/>
</dbReference>
<dbReference type="AlphaFoldDB" id="A0ABD3HAQ8"/>
<name>A0ABD3HAQ8_9MARC</name>
<dbReference type="InterPro" id="IPR016181">
    <property type="entry name" value="Acyl_CoA_acyltransferase"/>
</dbReference>
<dbReference type="InterPro" id="IPR051556">
    <property type="entry name" value="N-term/lysine_N-AcTrnsfr"/>
</dbReference>
<accession>A0ABD3HAQ8</accession>
<proteinExistence type="predicted"/>
<reference evidence="2 3" key="1">
    <citation type="submission" date="2024-09" db="EMBL/GenBank/DDBJ databases">
        <title>Chromosome-scale assembly of Riccia sorocarpa.</title>
        <authorList>
            <person name="Paukszto L."/>
        </authorList>
    </citation>
    <scope>NUCLEOTIDE SEQUENCE [LARGE SCALE GENOMIC DNA]</scope>
    <source>
        <strain evidence="2">LP-2024</strain>
        <tissue evidence="2">Aerial parts of the thallus</tissue>
    </source>
</reference>
<dbReference type="PANTHER" id="PTHR42919">
    <property type="entry name" value="N-ALPHA-ACETYLTRANSFERASE"/>
    <property type="match status" value="1"/>
</dbReference>
<evidence type="ECO:0000313" key="2">
    <source>
        <dbReference type="EMBL" id="KAL3687951.1"/>
    </source>
</evidence>
<evidence type="ECO:0000313" key="3">
    <source>
        <dbReference type="Proteomes" id="UP001633002"/>
    </source>
</evidence>
<dbReference type="Proteomes" id="UP001633002">
    <property type="component" value="Unassembled WGS sequence"/>
</dbReference>
<dbReference type="PROSITE" id="PS51186">
    <property type="entry name" value="GNAT"/>
    <property type="match status" value="1"/>
</dbReference>
<dbReference type="EMBL" id="JBJQOH010000004">
    <property type="protein sequence ID" value="KAL3687951.1"/>
    <property type="molecule type" value="Genomic_DNA"/>
</dbReference>
<sequence length="495" mass="54881">MAIQGRGPAWELLPKRTLAMYAGGGGVSLASMPACGSGLGPFPSCKLSTARPVSTKWLSAAFSAQCSLSPARNFLGARGQSFAGTAGGSSVHPAAQRTGKRFHTFHGNLVVGKRNFRHLLMITPSIPADGGIGSSFSCSLALPTSRFEFQGRRGRSVLYRILKLSTPFSLTWSLKRRRCVNLKVSRAAQSGMHWVPINNRWLSCVHKYYFISSSNASFMELNHVVSNQLYRGFRGFESSANGIGYFRAVRSLRSQSEGQGISEKIMLAEEEQQLSSSRESEFLAVGYGWRVRAADLNNLQELVRVADIQTDAFHTTVAAFDDLFYKLFHAEVLSSLQYKARHSARDRYSCLLAEKDPSQPDYIEDFLKDENEQMIVGAVDVTAMGDSNIVALLPGAYEYLYVSGMAVDDAYRRRSVATLLLEACVARASEWGFKYLVLHAYEDDVGARTLYSRAGFRTVGGDPMWMTKFLGRRRRVVMARRTVPVPDEVAEEYPQ</sequence>
<feature type="domain" description="N-acetyltransferase" evidence="1">
    <location>
        <begin position="331"/>
        <end position="483"/>
    </location>
</feature>
<gene>
    <name evidence="2" type="ORF">R1sor_014260</name>
</gene>
<dbReference type="SUPFAM" id="SSF55729">
    <property type="entry name" value="Acyl-CoA N-acyltransferases (Nat)"/>
    <property type="match status" value="1"/>
</dbReference>
<comment type="caution">
    <text evidence="2">The sequence shown here is derived from an EMBL/GenBank/DDBJ whole genome shotgun (WGS) entry which is preliminary data.</text>
</comment>
<protein>
    <recommendedName>
        <fullName evidence="1">N-acetyltransferase domain-containing protein</fullName>
    </recommendedName>
</protein>
<organism evidence="2 3">
    <name type="scientific">Riccia sorocarpa</name>
    <dbReference type="NCBI Taxonomy" id="122646"/>
    <lineage>
        <taxon>Eukaryota</taxon>
        <taxon>Viridiplantae</taxon>
        <taxon>Streptophyta</taxon>
        <taxon>Embryophyta</taxon>
        <taxon>Marchantiophyta</taxon>
        <taxon>Marchantiopsida</taxon>
        <taxon>Marchantiidae</taxon>
        <taxon>Marchantiales</taxon>
        <taxon>Ricciaceae</taxon>
        <taxon>Riccia</taxon>
    </lineage>
</organism>
<dbReference type="InterPro" id="IPR000182">
    <property type="entry name" value="GNAT_dom"/>
</dbReference>
<dbReference type="CDD" id="cd04301">
    <property type="entry name" value="NAT_SF"/>
    <property type="match status" value="1"/>
</dbReference>
<keyword evidence="3" id="KW-1185">Reference proteome</keyword>